<feature type="domain" description="Mur ligase C-terminal" evidence="13">
    <location>
        <begin position="335"/>
        <end position="461"/>
    </location>
</feature>
<dbReference type="GO" id="GO:0009252">
    <property type="term" value="P:peptidoglycan biosynthetic process"/>
    <property type="evidence" value="ECO:0007669"/>
    <property type="project" value="UniProtKB-UniRule"/>
</dbReference>
<sequence>MQTALNLRTARLARKEEIRMKMQLSEVARALGIESEDQYDQITITSVSFDSRSLEQGALFVPLIASNDGHEFVEAAKQNGACAALWQKDHENRPQGIPLLIVDDTLEALQKIGKYYLQKINPKVVAITGSNGKTTTKDMIAAVLSTQFNVAKTRDNFNNHIGVPMTVLSMEPNTEILVVEIGMDHFGELDHLVHLVDPDVAVITMIGEAHIEFFKTRDRIADAKMEITHALKEDGLLVYNGDEPLLIERAEKLDFETKTFGTGANVDLQAQNIVSDAEKTSFRVKQWPELNFTIPMIGAYNVKNALAALCVGSEFQIDPRSMVKALEHFDLTRNRTEWVKASNGADVLSDVYNSNPTACAEVLKAFQNAETTGRRYAVLGDMLELGEQGPKMHAGLADKIDPKKVDEVFLCGPLMKNLAEALTDKFDQGKIHHYATGEKEQLVSDLKERLRSEDMVMLKGSHGIHLEDVLAELR</sequence>
<comment type="pathway">
    <text evidence="10 11">Cell wall biogenesis; peptidoglycan biosynthesis.</text>
</comment>
<dbReference type="UniPathway" id="UPA00219"/>
<keyword evidence="3 10" id="KW-0132">Cell division</keyword>
<dbReference type="InterPro" id="IPR004101">
    <property type="entry name" value="Mur_ligase_C"/>
</dbReference>
<keyword evidence="1 10" id="KW-0963">Cytoplasm</keyword>
<evidence type="ECO:0000313" key="15">
    <source>
        <dbReference type="EMBL" id="EGM49850.1"/>
    </source>
</evidence>
<protein>
    <recommendedName>
        <fullName evidence="10 11">UDP-N-acetylmuramoyl-tripeptide--D-alanyl-D-alanine ligase</fullName>
        <ecNumber evidence="10 11">6.3.2.10</ecNumber>
    </recommendedName>
    <alternativeName>
        <fullName evidence="10">D-alanyl-D-alanine-adding enzyme</fullName>
    </alternativeName>
</protein>
<dbReference type="AlphaFoldDB" id="F7R3C6"/>
<evidence type="ECO:0000256" key="5">
    <source>
        <dbReference type="ARBA" id="ARBA00022840"/>
    </source>
</evidence>
<evidence type="ECO:0000256" key="6">
    <source>
        <dbReference type="ARBA" id="ARBA00022960"/>
    </source>
</evidence>
<dbReference type="SUPFAM" id="SSF53623">
    <property type="entry name" value="MurD-like peptide ligases, catalytic domain"/>
    <property type="match status" value="1"/>
</dbReference>
<dbReference type="PANTHER" id="PTHR43024:SF1">
    <property type="entry name" value="UDP-N-ACETYLMURAMOYL-TRIPEPTIDE--D-ALANYL-D-ALANINE LIGASE"/>
    <property type="match status" value="1"/>
</dbReference>
<comment type="function">
    <text evidence="10 11">Involved in cell wall formation. Catalyzes the final step in the synthesis of UDP-N-acetylmuramoyl-pentapeptide, the precursor of murein.</text>
</comment>
<evidence type="ECO:0000256" key="3">
    <source>
        <dbReference type="ARBA" id="ARBA00022618"/>
    </source>
</evidence>
<name>F7R3C6_9LACO</name>
<dbReference type="GO" id="GO:0047480">
    <property type="term" value="F:UDP-N-acetylmuramoyl-tripeptide-D-alanyl-D-alanine ligase activity"/>
    <property type="evidence" value="ECO:0007669"/>
    <property type="project" value="UniProtKB-UniRule"/>
</dbReference>
<dbReference type="GO" id="GO:0051301">
    <property type="term" value="P:cell division"/>
    <property type="evidence" value="ECO:0007669"/>
    <property type="project" value="UniProtKB-KW"/>
</dbReference>
<proteinExistence type="inferred from homology"/>
<keyword evidence="9 10" id="KW-0961">Cell wall biogenesis/degradation</keyword>
<feature type="domain" description="Mur ligase N-terminal catalytic" evidence="12">
    <location>
        <begin position="43"/>
        <end position="113"/>
    </location>
</feature>
<dbReference type="Proteomes" id="UP000002971">
    <property type="component" value="Unassembled WGS sequence"/>
</dbReference>
<dbReference type="InterPro" id="IPR005863">
    <property type="entry name" value="UDP-N-AcMur_synth"/>
</dbReference>
<feature type="binding site" evidence="10">
    <location>
        <begin position="129"/>
        <end position="135"/>
    </location>
    <ligand>
        <name>ATP</name>
        <dbReference type="ChEBI" id="CHEBI:30616"/>
    </ligand>
</feature>
<reference evidence="15 16" key="1">
    <citation type="journal article" date="2011" name="J. Bacteriol.">
        <title>Genome Sequence of Lactobacillus ruminis SPM0211, Isolated from a Fecal Sample from a Healthy Korean.</title>
        <authorList>
            <person name="Lee S."/>
            <person name="Cho Y.J."/>
            <person name="Lee A.H."/>
            <person name="Chun J."/>
            <person name="Ha N.J."/>
            <person name="Ko G."/>
        </authorList>
    </citation>
    <scope>NUCLEOTIDE SEQUENCE [LARGE SCALE GENOMIC DNA]</scope>
    <source>
        <strain evidence="15 16">SPM0211</strain>
    </source>
</reference>
<keyword evidence="4 10" id="KW-0547">Nucleotide-binding</keyword>
<comment type="similarity">
    <text evidence="10">Belongs to the MurCDEF family. MurF subfamily.</text>
</comment>
<dbReference type="InterPro" id="IPR036615">
    <property type="entry name" value="Mur_ligase_C_dom_sf"/>
</dbReference>
<dbReference type="GO" id="GO:0005737">
    <property type="term" value="C:cytoplasm"/>
    <property type="evidence" value="ECO:0007669"/>
    <property type="project" value="UniProtKB-SubCell"/>
</dbReference>
<dbReference type="HAMAP" id="MF_02019">
    <property type="entry name" value="MurF"/>
    <property type="match status" value="1"/>
</dbReference>
<comment type="caution">
    <text evidence="15">The sequence shown here is derived from an EMBL/GenBank/DDBJ whole genome shotgun (WGS) entry which is preliminary data.</text>
</comment>
<dbReference type="EC" id="6.3.2.10" evidence="10 11"/>
<feature type="domain" description="Mur ligase central" evidence="14">
    <location>
        <begin position="127"/>
        <end position="311"/>
    </location>
</feature>
<dbReference type="Pfam" id="PF08245">
    <property type="entry name" value="Mur_ligase_M"/>
    <property type="match status" value="1"/>
</dbReference>
<evidence type="ECO:0000256" key="11">
    <source>
        <dbReference type="RuleBase" id="RU004136"/>
    </source>
</evidence>
<dbReference type="InterPro" id="IPR036565">
    <property type="entry name" value="Mur-like_cat_sf"/>
</dbReference>
<evidence type="ECO:0000259" key="12">
    <source>
        <dbReference type="Pfam" id="PF01225"/>
    </source>
</evidence>
<dbReference type="SUPFAM" id="SSF63418">
    <property type="entry name" value="MurE/MurF N-terminal domain"/>
    <property type="match status" value="1"/>
</dbReference>
<dbReference type="InterPro" id="IPR000713">
    <property type="entry name" value="Mur_ligase_N"/>
</dbReference>
<comment type="catalytic activity">
    <reaction evidence="10">
        <text>UDP-N-acetyl-alpha-D-muramoyl-L-alanyl-gamma-D-glutamyl-L-lysine + D-alanyl-D-alanine + ATP = UDP-N-acetyl-alpha-D-muramoyl-L-alanyl-gamma-D-glutamyl-L-lysyl-D-alanyl-D-alanine + ADP + phosphate + H(+)</text>
        <dbReference type="Rhea" id="RHEA:16085"/>
        <dbReference type="ChEBI" id="CHEBI:15378"/>
        <dbReference type="ChEBI" id="CHEBI:30616"/>
        <dbReference type="ChEBI" id="CHEBI:43474"/>
        <dbReference type="ChEBI" id="CHEBI:57822"/>
        <dbReference type="ChEBI" id="CHEBI:70758"/>
        <dbReference type="ChEBI" id="CHEBI:83903"/>
        <dbReference type="ChEBI" id="CHEBI:456216"/>
        <dbReference type="EC" id="6.3.2.10"/>
    </reaction>
</comment>
<evidence type="ECO:0000256" key="9">
    <source>
        <dbReference type="ARBA" id="ARBA00023316"/>
    </source>
</evidence>
<keyword evidence="8 10" id="KW-0131">Cell cycle</keyword>
<evidence type="ECO:0000259" key="14">
    <source>
        <dbReference type="Pfam" id="PF08245"/>
    </source>
</evidence>
<dbReference type="InterPro" id="IPR051046">
    <property type="entry name" value="MurCDEF_CellWall_CoF430Synth"/>
</dbReference>
<keyword evidence="6 10" id="KW-0133">Cell shape</keyword>
<keyword evidence="2 10" id="KW-0436">Ligase</keyword>
<dbReference type="GO" id="GO:0071555">
    <property type="term" value="P:cell wall organization"/>
    <property type="evidence" value="ECO:0007669"/>
    <property type="project" value="UniProtKB-KW"/>
</dbReference>
<accession>F7R3C6</accession>
<keyword evidence="7 10" id="KW-0573">Peptidoglycan synthesis</keyword>
<keyword evidence="5 10" id="KW-0067">ATP-binding</keyword>
<evidence type="ECO:0000256" key="8">
    <source>
        <dbReference type="ARBA" id="ARBA00023306"/>
    </source>
</evidence>
<organism evidence="15 16">
    <name type="scientific">Ligilactobacillus ruminis SPM0211</name>
    <dbReference type="NCBI Taxonomy" id="1040964"/>
    <lineage>
        <taxon>Bacteria</taxon>
        <taxon>Bacillati</taxon>
        <taxon>Bacillota</taxon>
        <taxon>Bacilli</taxon>
        <taxon>Lactobacillales</taxon>
        <taxon>Lactobacillaceae</taxon>
        <taxon>Ligilactobacillus</taxon>
    </lineage>
</organism>
<dbReference type="SUPFAM" id="SSF53244">
    <property type="entry name" value="MurD-like peptide ligases, peptide-binding domain"/>
    <property type="match status" value="1"/>
</dbReference>
<dbReference type="Gene3D" id="3.40.1390.10">
    <property type="entry name" value="MurE/MurF, N-terminal domain"/>
    <property type="match status" value="1"/>
</dbReference>
<dbReference type="GO" id="GO:0005524">
    <property type="term" value="F:ATP binding"/>
    <property type="evidence" value="ECO:0007669"/>
    <property type="project" value="UniProtKB-UniRule"/>
</dbReference>
<dbReference type="Gene3D" id="3.90.190.20">
    <property type="entry name" value="Mur ligase, C-terminal domain"/>
    <property type="match status" value="1"/>
</dbReference>
<dbReference type="EMBL" id="AFOJ01000008">
    <property type="protein sequence ID" value="EGM49850.1"/>
    <property type="molecule type" value="Genomic_DNA"/>
</dbReference>
<dbReference type="Pfam" id="PF01225">
    <property type="entry name" value="Mur_ligase"/>
    <property type="match status" value="1"/>
</dbReference>
<dbReference type="Pfam" id="PF02875">
    <property type="entry name" value="Mur_ligase_C"/>
    <property type="match status" value="1"/>
</dbReference>
<dbReference type="Gene3D" id="3.40.1190.10">
    <property type="entry name" value="Mur-like, catalytic domain"/>
    <property type="match status" value="1"/>
</dbReference>
<dbReference type="InterPro" id="IPR035911">
    <property type="entry name" value="MurE/MurF_N"/>
</dbReference>
<evidence type="ECO:0000256" key="4">
    <source>
        <dbReference type="ARBA" id="ARBA00022741"/>
    </source>
</evidence>
<comment type="catalytic activity">
    <reaction evidence="11">
        <text>D-alanyl-D-alanine + UDP-N-acetyl-alpha-D-muramoyl-L-alanyl-gamma-D-glutamyl-meso-2,6-diaminopimelate + ATP = UDP-N-acetyl-alpha-D-muramoyl-L-alanyl-gamma-D-glutamyl-meso-2,6-diaminopimeloyl-D-alanyl-D-alanine + ADP + phosphate + H(+)</text>
        <dbReference type="Rhea" id="RHEA:28374"/>
        <dbReference type="ChEBI" id="CHEBI:15378"/>
        <dbReference type="ChEBI" id="CHEBI:30616"/>
        <dbReference type="ChEBI" id="CHEBI:43474"/>
        <dbReference type="ChEBI" id="CHEBI:57822"/>
        <dbReference type="ChEBI" id="CHEBI:61386"/>
        <dbReference type="ChEBI" id="CHEBI:83905"/>
        <dbReference type="ChEBI" id="CHEBI:456216"/>
        <dbReference type="EC" id="6.3.2.10"/>
    </reaction>
</comment>
<evidence type="ECO:0000256" key="7">
    <source>
        <dbReference type="ARBA" id="ARBA00022984"/>
    </source>
</evidence>
<evidence type="ECO:0000256" key="1">
    <source>
        <dbReference type="ARBA" id="ARBA00022490"/>
    </source>
</evidence>
<gene>
    <name evidence="10" type="primary">murF</name>
    <name evidence="15" type="ORF">LRU_02185</name>
</gene>
<evidence type="ECO:0000256" key="10">
    <source>
        <dbReference type="HAMAP-Rule" id="MF_02019"/>
    </source>
</evidence>
<dbReference type="InterPro" id="IPR013221">
    <property type="entry name" value="Mur_ligase_cen"/>
</dbReference>
<evidence type="ECO:0000313" key="16">
    <source>
        <dbReference type="Proteomes" id="UP000002971"/>
    </source>
</evidence>
<dbReference type="NCBIfam" id="TIGR01143">
    <property type="entry name" value="murF"/>
    <property type="match status" value="1"/>
</dbReference>
<evidence type="ECO:0000259" key="13">
    <source>
        <dbReference type="Pfam" id="PF02875"/>
    </source>
</evidence>
<dbReference type="GO" id="GO:0008766">
    <property type="term" value="F:UDP-N-acetylmuramoylalanyl-D-glutamyl-2,6-diaminopimelate-D-alanyl-D-alanine ligase activity"/>
    <property type="evidence" value="ECO:0007669"/>
    <property type="project" value="RHEA"/>
</dbReference>
<dbReference type="PANTHER" id="PTHR43024">
    <property type="entry name" value="UDP-N-ACETYLMURAMOYL-TRIPEPTIDE--D-ALANYL-D-ALANINE LIGASE"/>
    <property type="match status" value="1"/>
</dbReference>
<comment type="subcellular location">
    <subcellularLocation>
        <location evidence="10 11">Cytoplasm</location>
    </subcellularLocation>
</comment>
<evidence type="ECO:0000256" key="2">
    <source>
        <dbReference type="ARBA" id="ARBA00022598"/>
    </source>
</evidence>
<dbReference type="GO" id="GO:0008360">
    <property type="term" value="P:regulation of cell shape"/>
    <property type="evidence" value="ECO:0007669"/>
    <property type="project" value="UniProtKB-KW"/>
</dbReference>